<reference evidence="1 2" key="1">
    <citation type="submission" date="2016-04" db="EMBL/GenBank/DDBJ databases">
        <title>Complete genome seqeunce of Leptospira alstonii serovar Room22.</title>
        <authorList>
            <person name="Nally J.E."/>
            <person name="Bayles D.O."/>
            <person name="Hurley D."/>
            <person name="Fanning S."/>
            <person name="McMahon B.J."/>
            <person name="Arent Z."/>
        </authorList>
    </citation>
    <scope>NUCLEOTIDE SEQUENCE [LARGE SCALE GENOMIC DNA]</scope>
    <source>
        <strain evidence="1 2">GWTS #1</strain>
    </source>
</reference>
<dbReference type="KEGG" id="laj:A0128_19920"/>
<name>A0A1D7V478_9LEPT</name>
<gene>
    <name evidence="1" type="ORF">A0128_19920</name>
</gene>
<evidence type="ECO:0000313" key="1">
    <source>
        <dbReference type="EMBL" id="AOP36631.1"/>
    </source>
</evidence>
<protein>
    <submittedName>
        <fullName evidence="1">Uncharacterized protein</fullName>
    </submittedName>
</protein>
<accession>A0A1D7V478</accession>
<dbReference type="Gene3D" id="3.90.1150.200">
    <property type="match status" value="1"/>
</dbReference>
<sequence length="129" mass="15313">MNKEVLKYNHSQSEEERIICEVLFQEINLKLPKAENKIWHAHPVWFLDGNPIVGYSKLKGGIRLLFWSGQSFEEEGLKPEGSFQAAEVRYTNADQIIKKDLRRWLTKSKKIQWDYKNIVKRRGLLERLK</sequence>
<dbReference type="EMBL" id="CP015218">
    <property type="protein sequence ID" value="AOP36631.1"/>
    <property type="molecule type" value="Genomic_DNA"/>
</dbReference>
<organism evidence="1 2">
    <name type="scientific">Leptospira tipperaryensis</name>
    <dbReference type="NCBI Taxonomy" id="2564040"/>
    <lineage>
        <taxon>Bacteria</taxon>
        <taxon>Pseudomonadati</taxon>
        <taxon>Spirochaetota</taxon>
        <taxon>Spirochaetia</taxon>
        <taxon>Leptospirales</taxon>
        <taxon>Leptospiraceae</taxon>
        <taxon>Leptospira</taxon>
    </lineage>
</organism>
<dbReference type="OrthoDB" id="192368at2"/>
<keyword evidence="2" id="KW-1185">Reference proteome</keyword>
<evidence type="ECO:0000313" key="2">
    <source>
        <dbReference type="Proteomes" id="UP000094197"/>
    </source>
</evidence>
<proteinExistence type="predicted"/>
<dbReference type="AlphaFoldDB" id="A0A1D7V478"/>
<dbReference type="Proteomes" id="UP000094197">
    <property type="component" value="Chromosome 2"/>
</dbReference>
<dbReference type="SUPFAM" id="SSF159888">
    <property type="entry name" value="YdhG-like"/>
    <property type="match status" value="1"/>
</dbReference>